<evidence type="ECO:0000313" key="2">
    <source>
        <dbReference type="Proteomes" id="UP000694044"/>
    </source>
</evidence>
<gene>
    <name evidence="1" type="primary">LRRK2_4</name>
    <name evidence="1" type="ORF">PHYPSEUDO_002401</name>
</gene>
<dbReference type="GO" id="GO:0016301">
    <property type="term" value="F:kinase activity"/>
    <property type="evidence" value="ECO:0007669"/>
    <property type="project" value="UniProtKB-KW"/>
</dbReference>
<proteinExistence type="predicted"/>
<dbReference type="EMBL" id="JAGDFM010000142">
    <property type="protein sequence ID" value="KAG7384654.1"/>
    <property type="molecule type" value="Genomic_DNA"/>
</dbReference>
<reference evidence="1" key="1">
    <citation type="submission" date="2021-02" db="EMBL/GenBank/DDBJ databases">
        <authorList>
            <person name="Palmer J.M."/>
        </authorList>
    </citation>
    <scope>NUCLEOTIDE SEQUENCE</scope>
    <source>
        <strain evidence="1">SCRP734</strain>
    </source>
</reference>
<sequence length="127" mass="14498">MVANKTLLALTLGDEQQQLEVLTLLVYDFQKHGDDTYTDMEFDVIADAYETCTRLSGIAVGTVPEWFVPAHETRQSRWQGTQVDVERLLKQSEEFCIRQASAWWDLHHPHVISCLGVPRREVSRPGA</sequence>
<dbReference type="AlphaFoldDB" id="A0A8T1VYJ1"/>
<dbReference type="OrthoDB" id="346907at2759"/>
<dbReference type="Proteomes" id="UP000694044">
    <property type="component" value="Unassembled WGS sequence"/>
</dbReference>
<keyword evidence="1" id="KW-0808">Transferase</keyword>
<protein>
    <submittedName>
        <fullName evidence="1">Leucine-rich repeat serine/threonine-protein kinase 2</fullName>
    </submittedName>
</protein>
<evidence type="ECO:0000313" key="1">
    <source>
        <dbReference type="EMBL" id="KAG7384654.1"/>
    </source>
</evidence>
<keyword evidence="2" id="KW-1185">Reference proteome</keyword>
<keyword evidence="1" id="KW-0418">Kinase</keyword>
<organism evidence="1 2">
    <name type="scientific">Phytophthora pseudosyringae</name>
    <dbReference type="NCBI Taxonomy" id="221518"/>
    <lineage>
        <taxon>Eukaryota</taxon>
        <taxon>Sar</taxon>
        <taxon>Stramenopiles</taxon>
        <taxon>Oomycota</taxon>
        <taxon>Peronosporomycetes</taxon>
        <taxon>Peronosporales</taxon>
        <taxon>Peronosporaceae</taxon>
        <taxon>Phytophthora</taxon>
    </lineage>
</organism>
<accession>A0A8T1VYJ1</accession>
<name>A0A8T1VYJ1_9STRA</name>
<comment type="caution">
    <text evidence="1">The sequence shown here is derived from an EMBL/GenBank/DDBJ whole genome shotgun (WGS) entry which is preliminary data.</text>
</comment>